<keyword evidence="7" id="KW-0539">Nucleus</keyword>
<keyword evidence="6" id="KW-0804">Transcription</keyword>
<feature type="region of interest" description="Disordered" evidence="9">
    <location>
        <begin position="1"/>
        <end position="43"/>
    </location>
</feature>
<evidence type="ECO:0000313" key="12">
    <source>
        <dbReference type="Proteomes" id="UP001231518"/>
    </source>
</evidence>
<keyword evidence="12" id="KW-1185">Reference proteome</keyword>
<feature type="domain" description="RRM" evidence="10">
    <location>
        <begin position="45"/>
        <end position="116"/>
    </location>
</feature>
<dbReference type="GO" id="GO:0003712">
    <property type="term" value="F:transcription coregulator activity"/>
    <property type="evidence" value="ECO:0007669"/>
    <property type="project" value="InterPro"/>
</dbReference>
<dbReference type="GO" id="GO:0003723">
    <property type="term" value="F:RNA binding"/>
    <property type="evidence" value="ECO:0007669"/>
    <property type="project" value="UniProtKB-UniRule"/>
</dbReference>
<sequence length="122" mass="13481">MLKPTVSAPTSRSTSSLSGSSSGYQSSSTTSSKNENHRSPVDERKIVYVGRLEKDVTKQALGNKFAKFGKVVRVRIHSHDNGTLYGFVTYERARDAWAAVKAASAFARYDVRFGAHCAFFRQ</sequence>
<dbReference type="PANTHER" id="PTHR15528:SF11">
    <property type="entry name" value="FI18188P1"/>
    <property type="match status" value="1"/>
</dbReference>
<evidence type="ECO:0000313" key="11">
    <source>
        <dbReference type="EMBL" id="KAJ8715716.1"/>
    </source>
</evidence>
<evidence type="ECO:0000259" key="10">
    <source>
        <dbReference type="PROSITE" id="PS50102"/>
    </source>
</evidence>
<feature type="compositionally biased region" description="Basic and acidic residues" evidence="9">
    <location>
        <begin position="34"/>
        <end position="43"/>
    </location>
</feature>
<comment type="subcellular location">
    <subcellularLocation>
        <location evidence="1">Nucleus</location>
    </subcellularLocation>
</comment>
<keyword evidence="5" id="KW-0010">Activator</keyword>
<dbReference type="InterPro" id="IPR034605">
    <property type="entry name" value="PGC-1"/>
</dbReference>
<dbReference type="Gene3D" id="3.30.70.330">
    <property type="match status" value="1"/>
</dbReference>
<dbReference type="EMBL" id="JARGEI010000018">
    <property type="protein sequence ID" value="KAJ8715716.1"/>
    <property type="molecule type" value="Genomic_DNA"/>
</dbReference>
<dbReference type="Pfam" id="PF00076">
    <property type="entry name" value="RRM_1"/>
    <property type="match status" value="1"/>
</dbReference>
<evidence type="ECO:0000256" key="7">
    <source>
        <dbReference type="ARBA" id="ARBA00023242"/>
    </source>
</evidence>
<evidence type="ECO:0000256" key="3">
    <source>
        <dbReference type="ARBA" id="ARBA00022884"/>
    </source>
</evidence>
<evidence type="ECO:0000256" key="6">
    <source>
        <dbReference type="ARBA" id="ARBA00023163"/>
    </source>
</evidence>
<organism evidence="11 12">
    <name type="scientific">Mythimna separata</name>
    <name type="common">Oriental armyworm</name>
    <name type="synonym">Pseudaletia separata</name>
    <dbReference type="NCBI Taxonomy" id="271217"/>
    <lineage>
        <taxon>Eukaryota</taxon>
        <taxon>Metazoa</taxon>
        <taxon>Ecdysozoa</taxon>
        <taxon>Arthropoda</taxon>
        <taxon>Hexapoda</taxon>
        <taxon>Insecta</taxon>
        <taxon>Pterygota</taxon>
        <taxon>Neoptera</taxon>
        <taxon>Endopterygota</taxon>
        <taxon>Lepidoptera</taxon>
        <taxon>Glossata</taxon>
        <taxon>Ditrysia</taxon>
        <taxon>Noctuoidea</taxon>
        <taxon>Noctuidae</taxon>
        <taxon>Noctuinae</taxon>
        <taxon>Hadenini</taxon>
        <taxon>Mythimna</taxon>
    </lineage>
</organism>
<dbReference type="SMART" id="SM00360">
    <property type="entry name" value="RRM"/>
    <property type="match status" value="1"/>
</dbReference>
<dbReference type="PANTHER" id="PTHR15528">
    <property type="entry name" value="PEROXISOME PROLIFERATOR ACTIVATED RECEPTOR GAMMA COACTIVATOR 1 PGC-1 -RELATED"/>
    <property type="match status" value="1"/>
</dbReference>
<keyword evidence="2" id="KW-0597">Phosphoprotein</keyword>
<dbReference type="SUPFAM" id="SSF54928">
    <property type="entry name" value="RNA-binding domain, RBD"/>
    <property type="match status" value="1"/>
</dbReference>
<evidence type="ECO:0000256" key="4">
    <source>
        <dbReference type="ARBA" id="ARBA00023015"/>
    </source>
</evidence>
<evidence type="ECO:0000256" key="5">
    <source>
        <dbReference type="ARBA" id="ARBA00023159"/>
    </source>
</evidence>
<dbReference type="InterPro" id="IPR000504">
    <property type="entry name" value="RRM_dom"/>
</dbReference>
<dbReference type="AlphaFoldDB" id="A0AAD7YIK9"/>
<reference evidence="11" key="1">
    <citation type="submission" date="2023-03" db="EMBL/GenBank/DDBJ databases">
        <title>Chromosome-level genomes of two armyworms, Mythimna separata and Mythimna loreyi, provide insights into the biosynthesis and reception of sex pheromones.</title>
        <authorList>
            <person name="Zhao H."/>
        </authorList>
    </citation>
    <scope>NUCLEOTIDE SEQUENCE</scope>
    <source>
        <strain evidence="11">BeijingLab</strain>
        <tissue evidence="11">Pupa</tissue>
    </source>
</reference>
<keyword evidence="4" id="KW-0805">Transcription regulation</keyword>
<dbReference type="InterPro" id="IPR035979">
    <property type="entry name" value="RBD_domain_sf"/>
</dbReference>
<dbReference type="InterPro" id="IPR012677">
    <property type="entry name" value="Nucleotide-bd_a/b_plait_sf"/>
</dbReference>
<evidence type="ECO:0000256" key="8">
    <source>
        <dbReference type="PROSITE-ProRule" id="PRU00176"/>
    </source>
</evidence>
<gene>
    <name evidence="11" type="ORF">PYW07_010198</name>
</gene>
<name>A0AAD7YIK9_MYTSE</name>
<keyword evidence="3 8" id="KW-0694">RNA-binding</keyword>
<dbReference type="PROSITE" id="PS50102">
    <property type="entry name" value="RRM"/>
    <property type="match status" value="1"/>
</dbReference>
<comment type="caution">
    <text evidence="11">The sequence shown here is derived from an EMBL/GenBank/DDBJ whole genome shotgun (WGS) entry which is preliminary data.</text>
</comment>
<accession>A0AAD7YIK9</accession>
<feature type="compositionally biased region" description="Low complexity" evidence="9">
    <location>
        <begin position="1"/>
        <end position="32"/>
    </location>
</feature>
<proteinExistence type="predicted"/>
<protein>
    <recommendedName>
        <fullName evidence="10">RRM domain-containing protein</fullName>
    </recommendedName>
</protein>
<evidence type="ECO:0000256" key="1">
    <source>
        <dbReference type="ARBA" id="ARBA00004123"/>
    </source>
</evidence>
<dbReference type="GO" id="GO:0005634">
    <property type="term" value="C:nucleus"/>
    <property type="evidence" value="ECO:0007669"/>
    <property type="project" value="UniProtKB-SubCell"/>
</dbReference>
<evidence type="ECO:0000256" key="2">
    <source>
        <dbReference type="ARBA" id="ARBA00022553"/>
    </source>
</evidence>
<evidence type="ECO:0000256" key="9">
    <source>
        <dbReference type="SAM" id="MobiDB-lite"/>
    </source>
</evidence>
<dbReference type="GO" id="GO:0045944">
    <property type="term" value="P:positive regulation of transcription by RNA polymerase II"/>
    <property type="evidence" value="ECO:0007669"/>
    <property type="project" value="TreeGrafter"/>
</dbReference>
<dbReference type="Proteomes" id="UP001231518">
    <property type="component" value="Chromosome 24"/>
</dbReference>